<dbReference type="PROSITE" id="PS50853">
    <property type="entry name" value="FN3"/>
    <property type="match status" value="2"/>
</dbReference>
<proteinExistence type="predicted"/>
<sequence length="1320" mass="145347">MRKFRSIPIIVSMMLIIQLIFPIIGALAAEVQAPANLKIYERYPGNAVIEWDAVPNSASYKVYRLDGDTKTLATQVTTNKAFISLKEGTYTYAVTAVLSGQESPLSQPASINIVYPEMQAPGNVKASVEKFYNATLSWDSASYVHYYKIYQVIDGVRKLVTTTELTTQTFNTLPEGHYVYEITSYNSIFGESAQAAHVEFDIVYPEMEAPAGLTYSVANGNDVTLSWTRANYANKYNIYEVVDNKKTLVTSTTNVNVTLSNVSAGTHRYEVTSYSTTFKESPNAAAIEFNLIHPVVQTPGNVKFTITNGNDGTLNWGKVEYAVNYKVYQIIDGSKVLLKQTPYQQVSFPNMDKGTYIYEVTAYSDRFGESAPARLEQEVVHPAMQKPDAFTASILNVNTIYLKWKTAEYATTYKLYQVVNGERKFISDINNTYTAINNLPEGNYVYEITSYSDRFGESAEASRVEAAIVYPKILAPNVQVFVNQEAKSIALWWDAVAYADSYDVYQIIDGKRTLIQNTPNNRIVFNNMPYGAYTYDVVARSKFGDSTPSEQVTAYVEPVLEAPTTPEASVKGDDVVLSWDPVKDADSYNVYEQVDGERVLVGNTKDPEFTLSDLESGEHTYIIVPVSPSGKESDNSTTITVDAGEKDTTAPVTESNVEDKWYQSDLAVELTATDDLSGVDKTYYSVNGSDFKEGTSFAVKDEGVNEVSFYSIDKAGNKEEVKTVKVNIDTTAPETTSNVSDKWYQSELSVELEWTDDLSGVDKTYYSVNGSDFEEGTSFTVKDEGVNEIAFYSVDKAGNVEETKTVKVKIDSTAPETVSNVTDEWNQAEVAVELTATDNLSGVDKTYYSVNGAEFEEGTSFTVKDQGVNEVSFYSVDKAGNVEEVKTVKVNIDTTAPETTSNVTDKWNQGEAAVELKATDDLSGVAKTFYSVNGSDFVEGTTFTVKDEGVNEVSFYSVDKAENVEEVKTVKVNIDTTAPETTSNVTDKWNQGEAAVELKATDDLSGVAKTFYSVNGSNFVEGTTFTVKDEGVNEVSFYSVDKAENVEEVKTVKVNIDTTAPETTSNVTDKWNQGEATVELKATDDLSGVAQTFYSVNGSEFAEGTSFTVKDEGINKVSFYSMDNAGNVGEAKTVDVKIDKTAPTVSIPLESEQKLGSTFKLDYIAKDNLSGVAVEKVTLNGKTYQKGDKITLDKPGSYKLLVTVTDAAGWTTQVEKTFDVYISAELEVLPKVIKGNNGVFTVKVNLPCKYNSFSFDVPSVTLNGVASDPKNNGLQKQAEKGHFKFERSDFDWKKGKVELEFRGYLDNGYLIIAKTTVDVK</sequence>
<dbReference type="Gene3D" id="3.30.1920.20">
    <property type="match status" value="6"/>
</dbReference>
<dbReference type="InterPro" id="IPR003961">
    <property type="entry name" value="FN3_dom"/>
</dbReference>
<dbReference type="KEGG" id="nmk:CHR53_24715"/>
<dbReference type="PANTHER" id="PTHR47135:SF1">
    <property type="entry name" value="FIBRONECTIN TYPE III DOMAIN-CONTAINING PROTEIN 7"/>
    <property type="match status" value="1"/>
</dbReference>
<dbReference type="SUPFAM" id="SSF49265">
    <property type="entry name" value="Fibronectin type III"/>
    <property type="match status" value="3"/>
</dbReference>
<evidence type="ECO:0000313" key="2">
    <source>
        <dbReference type="EMBL" id="AZU64184.1"/>
    </source>
</evidence>
<gene>
    <name evidence="2" type="ORF">CHR53_24715</name>
</gene>
<dbReference type="Proteomes" id="UP000282892">
    <property type="component" value="Chromosome"/>
</dbReference>
<organism evidence="2 3">
    <name type="scientific">Neobacillus mesonae</name>
    <dbReference type="NCBI Taxonomy" id="1193713"/>
    <lineage>
        <taxon>Bacteria</taxon>
        <taxon>Bacillati</taxon>
        <taxon>Bacillota</taxon>
        <taxon>Bacilli</taxon>
        <taxon>Bacillales</taxon>
        <taxon>Bacillaceae</taxon>
        <taxon>Neobacillus</taxon>
    </lineage>
</organism>
<evidence type="ECO:0000259" key="1">
    <source>
        <dbReference type="PROSITE" id="PS50853"/>
    </source>
</evidence>
<reference evidence="2 3" key="1">
    <citation type="submission" date="2017-07" db="EMBL/GenBank/DDBJ databases">
        <title>The complete genome sequence of Bacillus mesonae strain H20-5, an efficient strain improving plant abiotic stress resistance.</title>
        <authorList>
            <person name="Kim S.Y."/>
            <person name="Song H."/>
            <person name="Sang M.K."/>
            <person name="Weon H.-Y."/>
            <person name="Song J."/>
        </authorList>
    </citation>
    <scope>NUCLEOTIDE SEQUENCE [LARGE SCALE GENOMIC DNA]</scope>
    <source>
        <strain evidence="2 3">H20-5</strain>
    </source>
</reference>
<dbReference type="InterPro" id="IPR058094">
    <property type="entry name" value="Ig-like_OmpL47-like"/>
</dbReference>
<name>A0A3Q9QXY7_9BACI</name>
<dbReference type="STRING" id="1193713.GCA_001636315_01842"/>
<feature type="domain" description="Fibronectin type-III" evidence="1">
    <location>
        <begin position="562"/>
        <end position="646"/>
    </location>
</feature>
<dbReference type="PANTHER" id="PTHR47135">
    <property type="entry name" value="FIBRONECTIN TYPE III DOMAIN-CONTAINING PROTEIN 7"/>
    <property type="match status" value="1"/>
</dbReference>
<dbReference type="SMART" id="SM00060">
    <property type="entry name" value="FN3"/>
    <property type="match status" value="7"/>
</dbReference>
<dbReference type="Gene3D" id="2.60.40.10">
    <property type="entry name" value="Immunoglobulins"/>
    <property type="match status" value="5"/>
</dbReference>
<evidence type="ECO:0000313" key="3">
    <source>
        <dbReference type="Proteomes" id="UP000282892"/>
    </source>
</evidence>
<dbReference type="OrthoDB" id="2442444at2"/>
<keyword evidence="3" id="KW-1185">Reference proteome</keyword>
<dbReference type="CDD" id="cd00063">
    <property type="entry name" value="FN3"/>
    <property type="match status" value="1"/>
</dbReference>
<dbReference type="RefSeq" id="WP_127488884.1">
    <property type="nucleotide sequence ID" value="NZ_CP022572.1"/>
</dbReference>
<protein>
    <recommendedName>
        <fullName evidence="1">Fibronectin type-III domain-containing protein</fullName>
    </recommendedName>
</protein>
<dbReference type="InterPro" id="IPR013783">
    <property type="entry name" value="Ig-like_fold"/>
</dbReference>
<dbReference type="EMBL" id="CP022572">
    <property type="protein sequence ID" value="AZU64184.1"/>
    <property type="molecule type" value="Genomic_DNA"/>
</dbReference>
<dbReference type="NCBIfam" id="NF047446">
    <property type="entry name" value="barrel_OmpL47"/>
    <property type="match status" value="6"/>
</dbReference>
<feature type="domain" description="Fibronectin type-III" evidence="1">
    <location>
        <begin position="33"/>
        <end position="117"/>
    </location>
</feature>
<accession>A0A3Q9QXY7</accession>
<dbReference type="InterPro" id="IPR036116">
    <property type="entry name" value="FN3_sf"/>
</dbReference>